<evidence type="ECO:0000313" key="2">
    <source>
        <dbReference type="Proteomes" id="UP000299102"/>
    </source>
</evidence>
<evidence type="ECO:0000313" key="1">
    <source>
        <dbReference type="EMBL" id="GBP35153.1"/>
    </source>
</evidence>
<reference evidence="1 2" key="1">
    <citation type="journal article" date="2019" name="Commun. Biol.">
        <title>The bagworm genome reveals a unique fibroin gene that provides high tensile strength.</title>
        <authorList>
            <person name="Kono N."/>
            <person name="Nakamura H."/>
            <person name="Ohtoshi R."/>
            <person name="Tomita M."/>
            <person name="Numata K."/>
            <person name="Arakawa K."/>
        </authorList>
    </citation>
    <scope>NUCLEOTIDE SEQUENCE [LARGE SCALE GENOMIC DNA]</scope>
</reference>
<name>A0A4C1V8P7_EUMVA</name>
<dbReference type="AlphaFoldDB" id="A0A4C1V8P7"/>
<dbReference type="EMBL" id="BGZK01000299">
    <property type="protein sequence ID" value="GBP35153.1"/>
    <property type="molecule type" value="Genomic_DNA"/>
</dbReference>
<protein>
    <submittedName>
        <fullName evidence="1">Uncharacterized protein</fullName>
    </submittedName>
</protein>
<keyword evidence="2" id="KW-1185">Reference proteome</keyword>
<proteinExistence type="predicted"/>
<gene>
    <name evidence="1" type="ORF">EVAR_28352_1</name>
</gene>
<organism evidence="1 2">
    <name type="scientific">Eumeta variegata</name>
    <name type="common">Bagworm moth</name>
    <name type="synonym">Eumeta japonica</name>
    <dbReference type="NCBI Taxonomy" id="151549"/>
    <lineage>
        <taxon>Eukaryota</taxon>
        <taxon>Metazoa</taxon>
        <taxon>Ecdysozoa</taxon>
        <taxon>Arthropoda</taxon>
        <taxon>Hexapoda</taxon>
        <taxon>Insecta</taxon>
        <taxon>Pterygota</taxon>
        <taxon>Neoptera</taxon>
        <taxon>Endopterygota</taxon>
        <taxon>Lepidoptera</taxon>
        <taxon>Glossata</taxon>
        <taxon>Ditrysia</taxon>
        <taxon>Tineoidea</taxon>
        <taxon>Psychidae</taxon>
        <taxon>Oiketicinae</taxon>
        <taxon>Eumeta</taxon>
    </lineage>
</organism>
<comment type="caution">
    <text evidence="1">The sequence shown here is derived from an EMBL/GenBank/DDBJ whole genome shotgun (WGS) entry which is preliminary data.</text>
</comment>
<accession>A0A4C1V8P7</accession>
<dbReference type="Proteomes" id="UP000299102">
    <property type="component" value="Unassembled WGS sequence"/>
</dbReference>
<sequence>MTSLMDTSDSDIEDEDDIPLIGYQNPIHLLIRKSITEYLAEKLVTNNVDPLTWWKFALLVLVAVAFAAPKPAPAPAPAPAPQPRFLTYASGLNYVYPAAPAVVSPYASPLSYSPKVYVLYR</sequence>